<dbReference type="Proteomes" id="UP000054485">
    <property type="component" value="Unassembled WGS sequence"/>
</dbReference>
<gene>
    <name evidence="1" type="ORF">CY34DRAFT_787439</name>
</gene>
<dbReference type="InParanoid" id="A0A0D0BCY0"/>
<protein>
    <submittedName>
        <fullName evidence="1">Uncharacterized protein</fullName>
    </submittedName>
</protein>
<proteinExistence type="predicted"/>
<accession>A0A0D0BCY0</accession>
<organism evidence="1 2">
    <name type="scientific">Suillus luteus UH-Slu-Lm8-n1</name>
    <dbReference type="NCBI Taxonomy" id="930992"/>
    <lineage>
        <taxon>Eukaryota</taxon>
        <taxon>Fungi</taxon>
        <taxon>Dikarya</taxon>
        <taxon>Basidiomycota</taxon>
        <taxon>Agaricomycotina</taxon>
        <taxon>Agaricomycetes</taxon>
        <taxon>Agaricomycetidae</taxon>
        <taxon>Boletales</taxon>
        <taxon>Suillineae</taxon>
        <taxon>Suillaceae</taxon>
        <taxon>Suillus</taxon>
    </lineage>
</organism>
<name>A0A0D0BCY0_9AGAM</name>
<reference evidence="1 2" key="1">
    <citation type="submission" date="2014-04" db="EMBL/GenBank/DDBJ databases">
        <authorList>
            <consortium name="DOE Joint Genome Institute"/>
            <person name="Kuo A."/>
            <person name="Ruytinx J."/>
            <person name="Rineau F."/>
            <person name="Colpaert J."/>
            <person name="Kohler A."/>
            <person name="Nagy L.G."/>
            <person name="Floudas D."/>
            <person name="Copeland A."/>
            <person name="Barry K.W."/>
            <person name="Cichocki N."/>
            <person name="Veneault-Fourrey C."/>
            <person name="LaButti K."/>
            <person name="Lindquist E.A."/>
            <person name="Lipzen A."/>
            <person name="Lundell T."/>
            <person name="Morin E."/>
            <person name="Murat C."/>
            <person name="Sun H."/>
            <person name="Tunlid A."/>
            <person name="Henrissat B."/>
            <person name="Grigoriev I.V."/>
            <person name="Hibbett D.S."/>
            <person name="Martin F."/>
            <person name="Nordberg H.P."/>
            <person name="Cantor M.N."/>
            <person name="Hua S.X."/>
        </authorList>
    </citation>
    <scope>NUCLEOTIDE SEQUENCE [LARGE SCALE GENOMIC DNA]</scope>
    <source>
        <strain evidence="1 2">UH-Slu-Lm8-n1</strain>
    </source>
</reference>
<reference evidence="2" key="2">
    <citation type="submission" date="2015-01" db="EMBL/GenBank/DDBJ databases">
        <title>Evolutionary Origins and Diversification of the Mycorrhizal Mutualists.</title>
        <authorList>
            <consortium name="DOE Joint Genome Institute"/>
            <consortium name="Mycorrhizal Genomics Consortium"/>
            <person name="Kohler A."/>
            <person name="Kuo A."/>
            <person name="Nagy L.G."/>
            <person name="Floudas D."/>
            <person name="Copeland A."/>
            <person name="Barry K.W."/>
            <person name="Cichocki N."/>
            <person name="Veneault-Fourrey C."/>
            <person name="LaButti K."/>
            <person name="Lindquist E.A."/>
            <person name="Lipzen A."/>
            <person name="Lundell T."/>
            <person name="Morin E."/>
            <person name="Murat C."/>
            <person name="Riley R."/>
            <person name="Ohm R."/>
            <person name="Sun H."/>
            <person name="Tunlid A."/>
            <person name="Henrissat B."/>
            <person name="Grigoriev I.V."/>
            <person name="Hibbett D.S."/>
            <person name="Martin F."/>
        </authorList>
    </citation>
    <scope>NUCLEOTIDE SEQUENCE [LARGE SCALE GENOMIC DNA]</scope>
    <source>
        <strain evidence="2">UH-Slu-Lm8-n1</strain>
    </source>
</reference>
<dbReference type="HOGENOM" id="CLU_2039629_0_0_1"/>
<evidence type="ECO:0000313" key="1">
    <source>
        <dbReference type="EMBL" id="KIK44127.1"/>
    </source>
</evidence>
<evidence type="ECO:0000313" key="2">
    <source>
        <dbReference type="Proteomes" id="UP000054485"/>
    </source>
</evidence>
<keyword evidence="2" id="KW-1185">Reference proteome</keyword>
<dbReference type="EMBL" id="KN835197">
    <property type="protein sequence ID" value="KIK44127.1"/>
    <property type="molecule type" value="Genomic_DNA"/>
</dbReference>
<sequence>MNGVTYSRVLHALYELKLRRRSGQVRIAISNGAVSDLRFKLHRDRSSAQAQFSTNFIHTVLISVDLSTSCLVVLLLHDFLRVFYGLTQFFGPNFCHEGRDLMKDLQRLTHEPSPLSVLFTC</sequence>
<dbReference type="AlphaFoldDB" id="A0A0D0BCY0"/>